<evidence type="ECO:0000256" key="1">
    <source>
        <dbReference type="ARBA" id="ARBA00022737"/>
    </source>
</evidence>
<dbReference type="SMART" id="SM00060">
    <property type="entry name" value="FN3"/>
    <property type="match status" value="5"/>
</dbReference>
<evidence type="ECO:0000259" key="2">
    <source>
        <dbReference type="PROSITE" id="PS50853"/>
    </source>
</evidence>
<sequence>MRYKNMAISATLAALFFNLIPASYAATPVVKIVKPSVLSVEVVGETVTIKWSSPKLPAKAYFEVELKSKGETPTVKVIRATTTSLSRVLIPYTNYSVRVKSKAIAKGAWSNSKGFTTLGSPVNNVNITETTHTAVAISWEPAVGATGYEVTLSNGVPKATQANEFTFSGLKPGVVERFSIRPISGVLKGVATPFFEFTTETTGPTNLFATLISTYSFTLNWNAMAGADSYNIYQDVTYLGNSKTTTFNVGSLAPGSTTNYAVQAVFGNAVTEASTKLEVTTVTETPVVPTISQVTSVSAIASWKINTNVSTYTVTLYDSSGTTVVATRSVNATLSSTTFTGLSPLTSYTVGLAEVYGAVTTNSSPLASFTTTKTDLAGLTITNIGTTTATLNWASNPSAVTYEVFRDGTSIATAITPSTFSYNFTAMAPGVSYKLGVRATYLSGTGATLRTDLQELSFTTLTDLSKAPINATSPVITLPYALNPIVGATLTATVGTWTAVPAVTSYTQQWQRSTDGGTSTFIDIAGATALTYVVTASDVGFPLRIRVSATNINGTGGPQASTATLAGAALYNVSLPTARGNFVKGQILEVSDGTWSSPYAITLSYQWFSAGSAISGAISSTYTLPDAQIGKVITVAVTASTINGAVTVTSPSRGTVLAVSNTVLPTISGSLRVGGTLTVAPGTWLNATTNTYQWQSSSDSSTWNAITGATSASRILASSEAGLYIRAQVFGNYTSGSAVDYQTTVYTAATAVVPANTVAAIATNSVIPVVTGAWIQGTTLSATTGTWSSNGTFTYQWQNMASGGTTWANITSSATSSTYLLAIGDAGKYVRVQVTNTNSSGAGVAYSAARSLVGTPYNTALPTISSGSGGVRIGTTHTVTNGTWSTGSTLTYAYQWQSSADDTSWANISSATSATFAPTFDLANLKLRVSVTATNDVSSATVTTDSIQGFLPPQPTAIPTIFDTSTVGSVITSTFGTWPGPTTSGFVYQWQKSTDGGLTWANISSATLTTYTILSADLGSRLRLQITLSTNTGSISEFSLPSKVISP</sequence>
<name>A0A6J6TNB3_9ZZZZ</name>
<dbReference type="PROSITE" id="PS50853">
    <property type="entry name" value="FN3"/>
    <property type="match status" value="4"/>
</dbReference>
<feature type="domain" description="Fibronectin type-III" evidence="2">
    <location>
        <begin position="375"/>
        <end position="463"/>
    </location>
</feature>
<dbReference type="Gene3D" id="2.60.40.2700">
    <property type="match status" value="6"/>
</dbReference>
<dbReference type="InterPro" id="IPR013783">
    <property type="entry name" value="Ig-like_fold"/>
</dbReference>
<dbReference type="PANTHER" id="PTHR46708">
    <property type="entry name" value="TENASCIN"/>
    <property type="match status" value="1"/>
</dbReference>
<accession>A0A6J6TNB3</accession>
<feature type="domain" description="Fibronectin type-III" evidence="2">
    <location>
        <begin position="121"/>
        <end position="202"/>
    </location>
</feature>
<dbReference type="InterPro" id="IPR036116">
    <property type="entry name" value="FN3_sf"/>
</dbReference>
<dbReference type="AlphaFoldDB" id="A0A6J6TNB3"/>
<feature type="domain" description="Fibronectin type-III" evidence="2">
    <location>
        <begin position="285"/>
        <end position="374"/>
    </location>
</feature>
<dbReference type="PANTHER" id="PTHR46708:SF2">
    <property type="entry name" value="FIBRONECTIN TYPE-III DOMAIN-CONTAINING PROTEIN"/>
    <property type="match status" value="1"/>
</dbReference>
<dbReference type="InterPro" id="IPR050991">
    <property type="entry name" value="ECM_Regulatory_Proteins"/>
</dbReference>
<evidence type="ECO:0000313" key="3">
    <source>
        <dbReference type="EMBL" id="CAB4748183.1"/>
    </source>
</evidence>
<dbReference type="EMBL" id="CAEZZB010000079">
    <property type="protein sequence ID" value="CAB4748183.1"/>
    <property type="molecule type" value="Genomic_DNA"/>
</dbReference>
<organism evidence="3">
    <name type="scientific">freshwater metagenome</name>
    <dbReference type="NCBI Taxonomy" id="449393"/>
    <lineage>
        <taxon>unclassified sequences</taxon>
        <taxon>metagenomes</taxon>
        <taxon>ecological metagenomes</taxon>
    </lineage>
</organism>
<gene>
    <name evidence="3" type="ORF">UFOPK2816_00699</name>
</gene>
<dbReference type="CDD" id="cd00063">
    <property type="entry name" value="FN3"/>
    <property type="match status" value="3"/>
</dbReference>
<keyword evidence="1" id="KW-0677">Repeat</keyword>
<dbReference type="SUPFAM" id="SSF49265">
    <property type="entry name" value="Fibronectin type III"/>
    <property type="match status" value="3"/>
</dbReference>
<reference evidence="3" key="1">
    <citation type="submission" date="2020-05" db="EMBL/GenBank/DDBJ databases">
        <authorList>
            <person name="Chiriac C."/>
            <person name="Salcher M."/>
            <person name="Ghai R."/>
            <person name="Kavagutti S V."/>
        </authorList>
    </citation>
    <scope>NUCLEOTIDE SEQUENCE</scope>
</reference>
<protein>
    <submittedName>
        <fullName evidence="3">Unannotated protein</fullName>
    </submittedName>
</protein>
<proteinExistence type="predicted"/>
<dbReference type="Gene3D" id="2.60.40.10">
    <property type="entry name" value="Immunoglobulins"/>
    <property type="match status" value="5"/>
</dbReference>
<dbReference type="InterPro" id="IPR003961">
    <property type="entry name" value="FN3_dom"/>
</dbReference>
<feature type="domain" description="Fibronectin type-III" evidence="2">
    <location>
        <begin position="34"/>
        <end position="120"/>
    </location>
</feature>